<proteinExistence type="predicted"/>
<dbReference type="Proteomes" id="UP000290174">
    <property type="component" value="Unassembled WGS sequence"/>
</dbReference>
<reference evidence="1 2" key="1">
    <citation type="submission" date="2018-11" db="EMBL/GenBank/DDBJ databases">
        <title>Bradyrhizobium sp. nov., isolated from effective nodules of peanut in China.</title>
        <authorList>
            <person name="Li Y."/>
        </authorList>
    </citation>
    <scope>NUCLEOTIDE SEQUENCE [LARGE SCALE GENOMIC DNA]</scope>
    <source>
        <strain evidence="1 2">CCBAU 51770</strain>
    </source>
</reference>
<dbReference type="EMBL" id="RKMK01000055">
    <property type="protein sequence ID" value="RXG85692.1"/>
    <property type="molecule type" value="Genomic_DNA"/>
</dbReference>
<dbReference type="AlphaFoldDB" id="A0A4Q0Q8B2"/>
<evidence type="ECO:0000313" key="2">
    <source>
        <dbReference type="Proteomes" id="UP000290174"/>
    </source>
</evidence>
<comment type="caution">
    <text evidence="1">The sequence shown here is derived from an EMBL/GenBank/DDBJ whole genome shotgun (WGS) entry which is preliminary data.</text>
</comment>
<accession>A0A4Q0Q8B2</accession>
<name>A0A4Q0Q8B2_9BRAD</name>
<evidence type="ECO:0000313" key="1">
    <source>
        <dbReference type="EMBL" id="RXG85692.1"/>
    </source>
</evidence>
<sequence>MLCTAKPDLQLFEHMMTSPKQPTHLKDKDLVEFATKFLQLWAASARQVLSNAEGLKTILLGQGPSYAFGPGGLVEMTDEIADALRGFVLRAARLLGSKAAHEKAISSIAMNQAHEHVAGGTTLNDAVTSLIQEVFTQANSSFEYLAPNYLFQLHDTVKDIRIGPVRVLRTSDFSAERQALYPNDRAQIVPAEQFYFQLQSPKIVIGMRPVCWLVGVDAVAENVEEEGKWLIDVAVSYLRLNHASWQGHFPGNGEIEPHPARPWRLHNEGVKIQGPRISAGGSAVPARYQIDDAVLNTTNDSKFVENAKLIFGPPKKSLAERVSQGLGWLSRGRQAEERAERLLYFFTAIEALLSNDDKTAPVVQTIARHGSVLLTDDNAVRPKAAANIKQLYSLRSSLVHAGNRSVLWSATNGAQALAEQMFHVVLDKADLKVTHASFCDDLAAASYGVPWPTP</sequence>
<organism evidence="1 2">
    <name type="scientific">Bradyrhizobium zhanjiangense</name>
    <dbReference type="NCBI Taxonomy" id="1325107"/>
    <lineage>
        <taxon>Bacteria</taxon>
        <taxon>Pseudomonadati</taxon>
        <taxon>Pseudomonadota</taxon>
        <taxon>Alphaproteobacteria</taxon>
        <taxon>Hyphomicrobiales</taxon>
        <taxon>Nitrobacteraceae</taxon>
        <taxon>Bradyrhizobium</taxon>
    </lineage>
</organism>
<protein>
    <submittedName>
        <fullName evidence="1">Uncharacterized protein</fullName>
    </submittedName>
</protein>
<gene>
    <name evidence="1" type="ORF">EAS61_35530</name>
</gene>